<dbReference type="RefSeq" id="WP_083093889.1">
    <property type="nucleotide sequence ID" value="NZ_LXWF01000045.1"/>
</dbReference>
<feature type="compositionally biased region" description="Low complexity" evidence="1">
    <location>
        <begin position="1"/>
        <end position="11"/>
    </location>
</feature>
<sequence length="183" mass="20697">MGNSSFFSSDPFSDERPENQDSEQEFNFLTADIDWSSLSALERIELIQEPGIVTERVSCVLESPGHGVNSFLGLHAHAMVWEKVEIVKVVGTCVTLRTESGEQAFWHHDSVRLNFFERAVQVAEGIRRDFGERKLSSVLPVLMWNSEHQLLACRQVHGRKLAHLSFMPLDPCSSVPTKHLTHI</sequence>
<evidence type="ECO:0000256" key="1">
    <source>
        <dbReference type="SAM" id="MobiDB-lite"/>
    </source>
</evidence>
<keyword evidence="3" id="KW-1185">Reference proteome</keyword>
<dbReference type="AlphaFoldDB" id="A0A1Y1RLH9"/>
<proteinExistence type="predicted"/>
<accession>A0A1Y1RLH9</accession>
<comment type="caution">
    <text evidence="2">The sequence shown here is derived from an EMBL/GenBank/DDBJ whole genome shotgun (WGS) entry which is preliminary data.</text>
</comment>
<dbReference type="EMBL" id="LXWF01000045">
    <property type="protein sequence ID" value="ORC15206.1"/>
    <property type="molecule type" value="Genomic_DNA"/>
</dbReference>
<dbReference type="Proteomes" id="UP000192359">
    <property type="component" value="Unassembled WGS sequence"/>
</dbReference>
<reference evidence="2 3" key="1">
    <citation type="submission" date="2016-05" db="EMBL/GenBank/DDBJ databases">
        <title>Draft genome sequence of a porcine commensal Rothia nasimurium.</title>
        <authorList>
            <person name="Gaiser R.A."/>
            <person name="Van Baarlen P."/>
            <person name="Wells J.M."/>
        </authorList>
    </citation>
    <scope>NUCLEOTIDE SEQUENCE [LARGE SCALE GENOMIC DNA]</scope>
    <source>
        <strain evidence="2 3">PT-32</strain>
    </source>
</reference>
<evidence type="ECO:0000313" key="3">
    <source>
        <dbReference type="Proteomes" id="UP000192359"/>
    </source>
</evidence>
<feature type="region of interest" description="Disordered" evidence="1">
    <location>
        <begin position="1"/>
        <end position="23"/>
    </location>
</feature>
<organism evidence="2 3">
    <name type="scientific">Rothia nasimurium</name>
    <dbReference type="NCBI Taxonomy" id="85336"/>
    <lineage>
        <taxon>Bacteria</taxon>
        <taxon>Bacillati</taxon>
        <taxon>Actinomycetota</taxon>
        <taxon>Actinomycetes</taxon>
        <taxon>Micrococcales</taxon>
        <taxon>Micrococcaceae</taxon>
        <taxon>Rothia</taxon>
    </lineage>
</organism>
<evidence type="ECO:0000313" key="2">
    <source>
        <dbReference type="EMBL" id="ORC15206.1"/>
    </source>
</evidence>
<protein>
    <submittedName>
        <fullName evidence="2">Uncharacterized protein</fullName>
    </submittedName>
</protein>
<name>A0A1Y1RLH9_9MICC</name>
<gene>
    <name evidence="2" type="ORF">A7979_08390</name>
</gene>